<dbReference type="EMBL" id="JABDTM020027876">
    <property type="protein sequence ID" value="KAH0809849.1"/>
    <property type="molecule type" value="Genomic_DNA"/>
</dbReference>
<organism evidence="3 4">
    <name type="scientific">Tenebrio molitor</name>
    <name type="common">Yellow mealworm beetle</name>
    <dbReference type="NCBI Taxonomy" id="7067"/>
    <lineage>
        <taxon>Eukaryota</taxon>
        <taxon>Metazoa</taxon>
        <taxon>Ecdysozoa</taxon>
        <taxon>Arthropoda</taxon>
        <taxon>Hexapoda</taxon>
        <taxon>Insecta</taxon>
        <taxon>Pterygota</taxon>
        <taxon>Neoptera</taxon>
        <taxon>Endopterygota</taxon>
        <taxon>Coleoptera</taxon>
        <taxon>Polyphaga</taxon>
        <taxon>Cucujiformia</taxon>
        <taxon>Tenebrionidae</taxon>
        <taxon>Tenebrio</taxon>
    </lineage>
</organism>
<reference evidence="3" key="1">
    <citation type="journal article" date="2020" name="J Insects Food Feed">
        <title>The yellow mealworm (Tenebrio molitor) genome: a resource for the emerging insects as food and feed industry.</title>
        <authorList>
            <person name="Eriksson T."/>
            <person name="Andere A."/>
            <person name="Kelstrup H."/>
            <person name="Emery V."/>
            <person name="Picard C."/>
        </authorList>
    </citation>
    <scope>NUCLEOTIDE SEQUENCE</scope>
    <source>
        <strain evidence="3">Stoneville</strain>
        <tissue evidence="3">Whole head</tissue>
    </source>
</reference>
<comment type="caution">
    <text evidence="3">The sequence shown here is derived from an EMBL/GenBank/DDBJ whole genome shotgun (WGS) entry which is preliminary data.</text>
</comment>
<feature type="region of interest" description="Disordered" evidence="1">
    <location>
        <begin position="1394"/>
        <end position="1424"/>
    </location>
</feature>
<dbReference type="InterPro" id="IPR013087">
    <property type="entry name" value="Znf_C2H2_type"/>
</dbReference>
<evidence type="ECO:0000313" key="3">
    <source>
        <dbReference type="EMBL" id="KAH0809849.1"/>
    </source>
</evidence>
<feature type="compositionally biased region" description="Acidic residues" evidence="1">
    <location>
        <begin position="1508"/>
        <end position="1519"/>
    </location>
</feature>
<evidence type="ECO:0000256" key="1">
    <source>
        <dbReference type="SAM" id="MobiDB-lite"/>
    </source>
</evidence>
<feature type="region of interest" description="Disordered" evidence="1">
    <location>
        <begin position="713"/>
        <end position="747"/>
    </location>
</feature>
<feature type="compositionally biased region" description="Polar residues" evidence="1">
    <location>
        <begin position="24"/>
        <end position="76"/>
    </location>
</feature>
<evidence type="ECO:0000259" key="2">
    <source>
        <dbReference type="PROSITE" id="PS00028"/>
    </source>
</evidence>
<dbReference type="Proteomes" id="UP000719412">
    <property type="component" value="Unassembled WGS sequence"/>
</dbReference>
<feature type="region of interest" description="Disordered" evidence="1">
    <location>
        <begin position="855"/>
        <end position="876"/>
    </location>
</feature>
<feature type="domain" description="C2H2-type" evidence="2">
    <location>
        <begin position="352"/>
        <end position="373"/>
    </location>
</feature>
<dbReference type="PROSITE" id="PS00028">
    <property type="entry name" value="ZINC_FINGER_C2H2_1"/>
    <property type="match status" value="1"/>
</dbReference>
<feature type="region of interest" description="Disordered" evidence="1">
    <location>
        <begin position="24"/>
        <end position="92"/>
    </location>
</feature>
<evidence type="ECO:0000313" key="4">
    <source>
        <dbReference type="Proteomes" id="UP000719412"/>
    </source>
</evidence>
<reference evidence="3" key="2">
    <citation type="submission" date="2021-08" db="EMBL/GenBank/DDBJ databases">
        <authorList>
            <person name="Eriksson T."/>
        </authorList>
    </citation>
    <scope>NUCLEOTIDE SEQUENCE</scope>
    <source>
        <strain evidence="3">Stoneville</strain>
        <tissue evidence="3">Whole head</tissue>
    </source>
</reference>
<proteinExistence type="predicted"/>
<protein>
    <recommendedName>
        <fullName evidence="2">C2H2-type domain-containing protein</fullName>
    </recommendedName>
</protein>
<sequence>MLTSSEHNERFGAVCMEFSMVNSSSFGSERNGNTKASCIQANSLHDKTQSSSPLTASSATQSKNDFPDTADSSELCETQAVEPTPSQTDFDGRKAVSYDSFVLSDKLNDMEFGDDPESQIEYGSKPSKKKTQMKKDEVHYKYFTRRKYQASILEHKENRDLSKLDMWTQYIIKNRQQKVLDDKKSPKEILDYFSGEEYKNIMKREELNRILDRRGPFEDLREEVSKKAALDKLNGENHPNDDDSFAEIGELLNEMLNKVFELAKDSCPSVPNFTKNVTHFGENNISEIPSYLNLKPNTGLTTEGEIDRSDKIALICSSQETENFELPSNTVRGKNEKVELTGEWARSRIYVCAACGLKLQNIKQFLEHKSASHQYIWVQHYEFVGNQSELYRHLSIPILGKVGVLENVVQCKVWKRSDSRLCTKCGKQCNSLGELHRHILECGGDWTWMLARKKCKYRPFGAKSRRKRRGLVKRIYTQKTEPSEKKVYKKNFDVPRQKPSDADTIKRMLANLPAKRATRKIISLKDGFNTPRKKQVKTTKTSKFKCGKLIHGKAKEQNKVAKSEYKKTNKNQNNNHRRSLRCLNKVLTSRILDTNSSLIMRRKYNTKKGSKEIDNVNVHTNQIDVNEKCQEQPAKFPIRKVTKTSSSTSVHIVDEKQAKEEFKSKRSSPRIEKRLEFSSTIDRVNIKRFFPVKKKKNFNQVDTAKNVHVTKLNAKRKNTKVDESSQKNPLKKNVKPNSQKIKNGQFGGVNKTFSLRKRKFDFNNVNSDKPDKPKIKRNLTAGKTRKLRNNLRSVVDEFDTLTSYANEPSKPSDNYTQTEINSFFERIEPETKRNPLELIKVSENTTNFEKVEADEVENDTNLQRDTSDVEKSATVETNDNAVSVVPKSSYPNKTKRKLRKPARGLNDCIAMLTNKLGKNFEKPTESNIFYEMSNKNCQENLASEENERPEYILKVPFSNEHFELHSKIKENERLENLEHSPGKYANVTRQAVEDIVETKSTLETSNGSDNETENQIKCDKLNEETNEPHTFLLRSEEMGDELKDNLTAEELVPSIAFSQPDECYELKNEEILENCEINTTKSVTNAESMFLECVSDIELLVDNGNRSDKANDDTDSEDEVPLATFLKEEQFSRNTPCNMKNVLEHNTDLNAIVEEAATVQVSADAAKNQQVSCVEVDPDKCNIKCSDVFIEENHDEKDILDCTASVALFDEKITVEETVLIEEQNSSVELNVDDENELRRVKDPSVLMEINDNLHSKNESLNCHSSSVVEISLDVRQLKKQNDNKLNDLVLAPAETILQNADIESVVHLCKMNSANNVMKQGSDLLVLEEQCDNLVTPKLDNSTKNVNIVGKEEVNDNIEPNVVEDISSDYKENSRSIAEEPLPKYKAKRKSINKNKLAEYNGNRNAKESEEYQRANSNKKSVRNAKAKALESILDEAILELTENEFLQENFKNTVIDNVELVSQKTELLKNSLNKPKLVVNSFNEVVVNESNSFQENSDLKSAQEDPGQESVEDSSTK</sequence>
<feature type="region of interest" description="Disordered" evidence="1">
    <location>
        <begin position="112"/>
        <end position="133"/>
    </location>
</feature>
<accession>A0A8J6H7W2</accession>
<gene>
    <name evidence="3" type="ORF">GEV33_012939</name>
</gene>
<name>A0A8J6H7W2_TENMO</name>
<feature type="region of interest" description="Disordered" evidence="1">
    <location>
        <begin position="1494"/>
        <end position="1519"/>
    </location>
</feature>
<keyword evidence="4" id="KW-1185">Reference proteome</keyword>